<evidence type="ECO:0000256" key="10">
    <source>
        <dbReference type="PROSITE-ProRule" id="PRU00228"/>
    </source>
</evidence>
<dbReference type="Gene3D" id="1.10.10.10">
    <property type="entry name" value="Winged helix-like DNA-binding domain superfamily/Winged helix DNA-binding domain"/>
    <property type="match status" value="1"/>
</dbReference>
<dbReference type="InterPro" id="IPR043145">
    <property type="entry name" value="Znf_ZZ_sf"/>
</dbReference>
<evidence type="ECO:0000256" key="5">
    <source>
        <dbReference type="ARBA" id="ARBA00023015"/>
    </source>
</evidence>
<dbReference type="GO" id="GO:0006357">
    <property type="term" value="P:regulation of transcription by RNA polymerase II"/>
    <property type="evidence" value="ECO:0007669"/>
    <property type="project" value="InterPro"/>
</dbReference>
<dbReference type="PROSITE" id="PS51294">
    <property type="entry name" value="HTH_MYB"/>
    <property type="match status" value="1"/>
</dbReference>
<keyword evidence="5 9" id="KW-0805">Transcription regulation</keyword>
<evidence type="ECO:0000256" key="2">
    <source>
        <dbReference type="ARBA" id="ARBA00022723"/>
    </source>
</evidence>
<dbReference type="PROSITE" id="PS51293">
    <property type="entry name" value="SANT"/>
    <property type="match status" value="1"/>
</dbReference>
<dbReference type="Pfam" id="PF22941">
    <property type="entry name" value="TADA2A-like_3rd"/>
    <property type="match status" value="1"/>
</dbReference>
<dbReference type="FunFam" id="1.10.10.60:FF:000115">
    <property type="entry name" value="Transcriptional adapter 2"/>
    <property type="match status" value="1"/>
</dbReference>
<evidence type="ECO:0000256" key="3">
    <source>
        <dbReference type="ARBA" id="ARBA00022771"/>
    </source>
</evidence>
<feature type="domain" description="SANT" evidence="15">
    <location>
        <begin position="110"/>
        <end position="162"/>
    </location>
</feature>
<evidence type="ECO:0000259" key="12">
    <source>
        <dbReference type="PROSITE" id="PS50090"/>
    </source>
</evidence>
<dbReference type="FunFam" id="1.10.10.10:FF:000087">
    <property type="entry name" value="Transcriptional adapter 2"/>
    <property type="match status" value="1"/>
</dbReference>
<feature type="domain" description="HTH myb-type" evidence="16">
    <location>
        <begin position="115"/>
        <end position="163"/>
    </location>
</feature>
<dbReference type="SUPFAM" id="SSF57850">
    <property type="entry name" value="RING/U-box"/>
    <property type="match status" value="1"/>
</dbReference>
<feature type="region of interest" description="Disordered" evidence="11">
    <location>
        <begin position="257"/>
        <end position="325"/>
    </location>
</feature>
<dbReference type="PANTHER" id="PTHR12374:SF20">
    <property type="entry name" value="TRANSCRIPTIONAL ADAPTER 2-ALPHA"/>
    <property type="match status" value="1"/>
</dbReference>
<dbReference type="EMBL" id="PYDT01000009">
    <property type="protein sequence ID" value="THU48688.1"/>
    <property type="molecule type" value="Genomic_DNA"/>
</dbReference>
<evidence type="ECO:0000259" key="15">
    <source>
        <dbReference type="PROSITE" id="PS51293"/>
    </source>
</evidence>
<dbReference type="PROSITE" id="PS01357">
    <property type="entry name" value="ZF_ZZ_1"/>
    <property type="match status" value="1"/>
</dbReference>
<feature type="domain" description="ZZ-type" evidence="13">
    <location>
        <begin position="52"/>
        <end position="108"/>
    </location>
</feature>
<gene>
    <name evidence="17" type="ORF">C4D60_Mb06t01640</name>
</gene>
<keyword evidence="6" id="KW-0238">DNA-binding</keyword>
<dbReference type="SUPFAM" id="SSF46689">
    <property type="entry name" value="Homeodomain-like"/>
    <property type="match status" value="2"/>
</dbReference>
<feature type="domain" description="SWIRM" evidence="14">
    <location>
        <begin position="525"/>
        <end position="616"/>
    </location>
</feature>
<dbReference type="Gene3D" id="1.10.10.60">
    <property type="entry name" value="Homeodomain-like"/>
    <property type="match status" value="1"/>
</dbReference>
<dbReference type="Proteomes" id="UP000317650">
    <property type="component" value="Chromosome 6"/>
</dbReference>
<dbReference type="InterPro" id="IPR041983">
    <property type="entry name" value="ADA2-like_ZZ"/>
</dbReference>
<keyword evidence="3 10" id="KW-0863">Zinc-finger</keyword>
<evidence type="ECO:0000259" key="16">
    <source>
        <dbReference type="PROSITE" id="PS51294"/>
    </source>
</evidence>
<dbReference type="SMART" id="SM00717">
    <property type="entry name" value="SANT"/>
    <property type="match status" value="1"/>
</dbReference>
<dbReference type="InterPro" id="IPR007526">
    <property type="entry name" value="SWIRM"/>
</dbReference>
<dbReference type="CDD" id="cd00167">
    <property type="entry name" value="SANT"/>
    <property type="match status" value="1"/>
</dbReference>
<dbReference type="GO" id="GO:0003713">
    <property type="term" value="F:transcription coactivator activity"/>
    <property type="evidence" value="ECO:0007669"/>
    <property type="project" value="InterPro"/>
</dbReference>
<evidence type="ECO:0000313" key="18">
    <source>
        <dbReference type="Proteomes" id="UP000317650"/>
    </source>
</evidence>
<dbReference type="PROSITE" id="PS50934">
    <property type="entry name" value="SWIRM"/>
    <property type="match status" value="1"/>
</dbReference>
<protein>
    <recommendedName>
        <fullName evidence="9">Transcriptional adapter</fullName>
    </recommendedName>
</protein>
<dbReference type="FunFam" id="3.30.60.90:FF:000013">
    <property type="entry name" value="Transcriptional adapter"/>
    <property type="match status" value="1"/>
</dbReference>
<evidence type="ECO:0000256" key="11">
    <source>
        <dbReference type="SAM" id="MobiDB-lite"/>
    </source>
</evidence>
<dbReference type="AlphaFoldDB" id="A0A4S8IJV0"/>
<organism evidence="17 18">
    <name type="scientific">Musa balbisiana</name>
    <name type="common">Banana</name>
    <dbReference type="NCBI Taxonomy" id="52838"/>
    <lineage>
        <taxon>Eukaryota</taxon>
        <taxon>Viridiplantae</taxon>
        <taxon>Streptophyta</taxon>
        <taxon>Embryophyta</taxon>
        <taxon>Tracheophyta</taxon>
        <taxon>Spermatophyta</taxon>
        <taxon>Magnoliopsida</taxon>
        <taxon>Liliopsida</taxon>
        <taxon>Zingiberales</taxon>
        <taxon>Musaceae</taxon>
        <taxon>Musa</taxon>
    </lineage>
</organism>
<feature type="compositionally biased region" description="Basic and acidic residues" evidence="11">
    <location>
        <begin position="485"/>
        <end position="504"/>
    </location>
</feature>
<dbReference type="Pfam" id="PF25299">
    <property type="entry name" value="ZZ_ADA2"/>
    <property type="match status" value="1"/>
</dbReference>
<feature type="region of interest" description="Disordered" evidence="11">
    <location>
        <begin position="1"/>
        <end position="25"/>
    </location>
</feature>
<keyword evidence="8 9" id="KW-0539">Nucleus</keyword>
<dbReference type="Pfam" id="PF00249">
    <property type="entry name" value="Myb_DNA-binding"/>
    <property type="match status" value="1"/>
</dbReference>
<keyword evidence="4" id="KW-0862">Zinc</keyword>
<feature type="compositionally biased region" description="Basic and acidic residues" evidence="11">
    <location>
        <begin position="278"/>
        <end position="293"/>
    </location>
</feature>
<dbReference type="InterPro" id="IPR055141">
    <property type="entry name" value="TADA2A_B-like_dom"/>
</dbReference>
<evidence type="ECO:0000256" key="8">
    <source>
        <dbReference type="ARBA" id="ARBA00023242"/>
    </source>
</evidence>
<dbReference type="PROSITE" id="PS50090">
    <property type="entry name" value="MYB_LIKE"/>
    <property type="match status" value="1"/>
</dbReference>
<accession>A0A4S8IJV0</accession>
<dbReference type="GO" id="GO:0003682">
    <property type="term" value="F:chromatin binding"/>
    <property type="evidence" value="ECO:0007669"/>
    <property type="project" value="TreeGrafter"/>
</dbReference>
<reference evidence="17 18" key="1">
    <citation type="journal article" date="2019" name="Nat. Plants">
        <title>Genome sequencing of Musa balbisiana reveals subgenome evolution and function divergence in polyploid bananas.</title>
        <authorList>
            <person name="Yao X."/>
        </authorList>
    </citation>
    <scope>NUCLEOTIDE SEQUENCE [LARGE SCALE GENOMIC DNA]</scope>
    <source>
        <strain evidence="18">cv. DH-PKW</strain>
        <tissue evidence="17">Leaves</tissue>
    </source>
</reference>
<evidence type="ECO:0000259" key="13">
    <source>
        <dbReference type="PROSITE" id="PS50135"/>
    </source>
</evidence>
<dbReference type="PANTHER" id="PTHR12374">
    <property type="entry name" value="TRANSCRIPTIONAL ADAPTOR 2 ADA2 -RELATED"/>
    <property type="match status" value="1"/>
</dbReference>
<dbReference type="Gene3D" id="3.30.60.90">
    <property type="match status" value="1"/>
</dbReference>
<dbReference type="PIRSF" id="PIRSF025024">
    <property type="entry name" value="Transcriptional_adaptor_2"/>
    <property type="match status" value="1"/>
</dbReference>
<dbReference type="InterPro" id="IPR000433">
    <property type="entry name" value="Znf_ZZ"/>
</dbReference>
<evidence type="ECO:0000256" key="1">
    <source>
        <dbReference type="ARBA" id="ARBA00004123"/>
    </source>
</evidence>
<sequence>MGRSRAVPNSGDDDTSHRSKRRRVAASGEALGNIEAALMTDEAGSGTNEGKKALYHCNYCNKDISGKIRIKCTKCADFDLCVECFSVGAEVTPHKSNHPYRVMDNLSFPLICPDWNADEEILLLEGIEMYGLGNWAEVAEHVGTKSKAQCIDHYTTSYLNSPCYPLPVLYLSQISVVLIFVFDTLFIPSKLSCSFACGITLQDMSRVNGKNRKELLAMAKVQVEGKKGSSLLGDVTPKEESPFSPARVKVEDIGEGAANQSPSNLAAGASKVTSNTGKFKDNPDGPKVEDSYLDRTIGVKKPKCSGEEGPSITESGYNPKRQEFDPEYDNDAEQALADMEFKENDTETERELKLRVLRIYLSRLDERKRRKDFILERNLLYPNPLEKELSSEDRELYNRFKVFMRFLSQEEHENLVKSVIEERKIRRRIQELQECRAAGCRTLAEAKAYTEQKRKRELEVGAQNSKENTQILSGGKVAQKANRPLNREKGDNDGSPRNTTDNHKIKGSTGFDSSGKDSPSTTTGQVSVRSFDEWDITGLPGTELLSETEQDFCCQNRLLPSHYLKMQETLVQEIYKGNIVNKSDAHGLFKVDPVKVDKVYDIVKRKLGQQEESTIV</sequence>
<dbReference type="GO" id="GO:0005634">
    <property type="term" value="C:nucleus"/>
    <property type="evidence" value="ECO:0007669"/>
    <property type="project" value="UniProtKB-SubCell"/>
</dbReference>
<feature type="domain" description="Myb-like" evidence="12">
    <location>
        <begin position="115"/>
        <end position="158"/>
    </location>
</feature>
<dbReference type="GO" id="GO:0003677">
    <property type="term" value="F:DNA binding"/>
    <property type="evidence" value="ECO:0007669"/>
    <property type="project" value="UniProtKB-KW"/>
</dbReference>
<dbReference type="InterPro" id="IPR036388">
    <property type="entry name" value="WH-like_DNA-bd_sf"/>
</dbReference>
<proteinExistence type="predicted"/>
<evidence type="ECO:0000256" key="4">
    <source>
        <dbReference type="ARBA" id="ARBA00022833"/>
    </source>
</evidence>
<dbReference type="PROSITE" id="PS50135">
    <property type="entry name" value="ZF_ZZ_2"/>
    <property type="match status" value="1"/>
</dbReference>
<dbReference type="SMART" id="SM00291">
    <property type="entry name" value="ZnF_ZZ"/>
    <property type="match status" value="1"/>
</dbReference>
<dbReference type="InterPro" id="IPR001005">
    <property type="entry name" value="SANT/Myb"/>
</dbReference>
<dbReference type="GO" id="GO:0008270">
    <property type="term" value="F:zinc ion binding"/>
    <property type="evidence" value="ECO:0007669"/>
    <property type="project" value="UniProtKB-KW"/>
</dbReference>
<feature type="compositionally biased region" description="Polar residues" evidence="11">
    <location>
        <begin position="510"/>
        <end position="527"/>
    </location>
</feature>
<dbReference type="CDD" id="cd02335">
    <property type="entry name" value="ZZ_ADA2"/>
    <property type="match status" value="1"/>
</dbReference>
<feature type="region of interest" description="Disordered" evidence="11">
    <location>
        <begin position="451"/>
        <end position="527"/>
    </location>
</feature>
<evidence type="ECO:0000256" key="9">
    <source>
        <dbReference type="PIRNR" id="PIRNR025024"/>
    </source>
</evidence>
<comment type="caution">
    <text evidence="17">The sequence shown here is derived from an EMBL/GenBank/DDBJ whole genome shotgun (WGS) entry which is preliminary data.</text>
</comment>
<dbReference type="InterPro" id="IPR017884">
    <property type="entry name" value="SANT_dom"/>
</dbReference>
<dbReference type="STRING" id="52838.A0A4S8IJV0"/>
<dbReference type="GO" id="GO:0006338">
    <property type="term" value="P:chromatin remodeling"/>
    <property type="evidence" value="ECO:0007669"/>
    <property type="project" value="TreeGrafter"/>
</dbReference>
<comment type="subcellular location">
    <subcellularLocation>
        <location evidence="1 9">Nucleus</location>
    </subcellularLocation>
</comment>
<dbReference type="InterPro" id="IPR016827">
    <property type="entry name" value="Ada2/TADA2"/>
</dbReference>
<keyword evidence="2" id="KW-0479">Metal-binding</keyword>
<evidence type="ECO:0000256" key="7">
    <source>
        <dbReference type="ARBA" id="ARBA00023163"/>
    </source>
</evidence>
<name>A0A4S8IJV0_MUSBA</name>
<keyword evidence="7 9" id="KW-0804">Transcription</keyword>
<keyword evidence="18" id="KW-1185">Reference proteome</keyword>
<dbReference type="InterPro" id="IPR017930">
    <property type="entry name" value="Myb_dom"/>
</dbReference>
<evidence type="ECO:0000256" key="6">
    <source>
        <dbReference type="ARBA" id="ARBA00023125"/>
    </source>
</evidence>
<evidence type="ECO:0000259" key="14">
    <source>
        <dbReference type="PROSITE" id="PS50934"/>
    </source>
</evidence>
<evidence type="ECO:0000313" key="17">
    <source>
        <dbReference type="EMBL" id="THU48688.1"/>
    </source>
</evidence>
<dbReference type="InterPro" id="IPR009057">
    <property type="entry name" value="Homeodomain-like_sf"/>
</dbReference>
<feature type="compositionally biased region" description="Polar residues" evidence="11">
    <location>
        <begin position="462"/>
        <end position="472"/>
    </location>
</feature>